<evidence type="ECO:0000256" key="1">
    <source>
        <dbReference type="SAM" id="MobiDB-lite"/>
    </source>
</evidence>
<proteinExistence type="predicted"/>
<keyword evidence="3" id="KW-1185">Reference proteome</keyword>
<dbReference type="Proteomes" id="UP000275078">
    <property type="component" value="Unassembled WGS sequence"/>
</dbReference>
<feature type="region of interest" description="Disordered" evidence="1">
    <location>
        <begin position="121"/>
        <end position="165"/>
    </location>
</feature>
<name>A0A3N4HZL7_ASCIM</name>
<evidence type="ECO:0000313" key="2">
    <source>
        <dbReference type="EMBL" id="RPA77918.1"/>
    </source>
</evidence>
<reference evidence="2 3" key="1">
    <citation type="journal article" date="2018" name="Nat. Ecol. Evol.">
        <title>Pezizomycetes genomes reveal the molecular basis of ectomycorrhizal truffle lifestyle.</title>
        <authorList>
            <person name="Murat C."/>
            <person name="Payen T."/>
            <person name="Noel B."/>
            <person name="Kuo A."/>
            <person name="Morin E."/>
            <person name="Chen J."/>
            <person name="Kohler A."/>
            <person name="Krizsan K."/>
            <person name="Balestrini R."/>
            <person name="Da Silva C."/>
            <person name="Montanini B."/>
            <person name="Hainaut M."/>
            <person name="Levati E."/>
            <person name="Barry K.W."/>
            <person name="Belfiori B."/>
            <person name="Cichocki N."/>
            <person name="Clum A."/>
            <person name="Dockter R.B."/>
            <person name="Fauchery L."/>
            <person name="Guy J."/>
            <person name="Iotti M."/>
            <person name="Le Tacon F."/>
            <person name="Lindquist E.A."/>
            <person name="Lipzen A."/>
            <person name="Malagnac F."/>
            <person name="Mello A."/>
            <person name="Molinier V."/>
            <person name="Miyauchi S."/>
            <person name="Poulain J."/>
            <person name="Riccioni C."/>
            <person name="Rubini A."/>
            <person name="Sitrit Y."/>
            <person name="Splivallo R."/>
            <person name="Traeger S."/>
            <person name="Wang M."/>
            <person name="Zifcakova L."/>
            <person name="Wipf D."/>
            <person name="Zambonelli A."/>
            <person name="Paolocci F."/>
            <person name="Nowrousian M."/>
            <person name="Ottonello S."/>
            <person name="Baldrian P."/>
            <person name="Spatafora J.W."/>
            <person name="Henrissat B."/>
            <person name="Nagy L.G."/>
            <person name="Aury J.M."/>
            <person name="Wincker P."/>
            <person name="Grigoriev I.V."/>
            <person name="Bonfante P."/>
            <person name="Martin F.M."/>
        </authorList>
    </citation>
    <scope>NUCLEOTIDE SEQUENCE [LARGE SCALE GENOMIC DNA]</scope>
    <source>
        <strain evidence="2 3">RN42</strain>
    </source>
</reference>
<protein>
    <submittedName>
        <fullName evidence="2">Uncharacterized protein</fullName>
    </submittedName>
</protein>
<gene>
    <name evidence="2" type="ORF">BJ508DRAFT_161905</name>
</gene>
<sequence>MAPPLVIVLDSDSEDEPVRGPKVRRIPSSIDAPSTAYTDSDHDNELGIRELARLRRGRQPSETVAQTSSEVIQEGPVLVTIDSDDDNIPETIDLTDFSDKTPEYRKQITQLHDTLKRSRASRVTNATKRTREAARETRSGTTTTLMKKSKKTLCKSVLRKEQGYP</sequence>
<evidence type="ECO:0000313" key="3">
    <source>
        <dbReference type="Proteomes" id="UP000275078"/>
    </source>
</evidence>
<dbReference type="AlphaFoldDB" id="A0A3N4HZL7"/>
<dbReference type="EMBL" id="ML119718">
    <property type="protein sequence ID" value="RPA77918.1"/>
    <property type="molecule type" value="Genomic_DNA"/>
</dbReference>
<feature type="region of interest" description="Disordered" evidence="1">
    <location>
        <begin position="1"/>
        <end position="44"/>
    </location>
</feature>
<accession>A0A3N4HZL7</accession>
<organism evidence="2 3">
    <name type="scientific">Ascobolus immersus RN42</name>
    <dbReference type="NCBI Taxonomy" id="1160509"/>
    <lineage>
        <taxon>Eukaryota</taxon>
        <taxon>Fungi</taxon>
        <taxon>Dikarya</taxon>
        <taxon>Ascomycota</taxon>
        <taxon>Pezizomycotina</taxon>
        <taxon>Pezizomycetes</taxon>
        <taxon>Pezizales</taxon>
        <taxon>Ascobolaceae</taxon>
        <taxon>Ascobolus</taxon>
    </lineage>
</organism>
<feature type="compositionally biased region" description="Basic and acidic residues" evidence="1">
    <location>
        <begin position="129"/>
        <end position="138"/>
    </location>
</feature>